<evidence type="ECO:0000259" key="2">
    <source>
        <dbReference type="Pfam" id="PF15300"/>
    </source>
</evidence>
<dbReference type="Ensembl" id="ENSCAFT00020000083.1">
    <property type="protein sequence ID" value="ENSCAFP00020000065.1"/>
    <property type="gene ID" value="ENSCAFG00020000069.1"/>
</dbReference>
<feature type="region of interest" description="Disordered" evidence="1">
    <location>
        <begin position="1"/>
        <end position="36"/>
    </location>
</feature>
<evidence type="ECO:0000313" key="3">
    <source>
        <dbReference type="Ensembl" id="ENSCAFP00020000065.1"/>
    </source>
</evidence>
<feature type="domain" description="INTS6/SAGE1/DDX26B/CT45 C-terminal" evidence="2">
    <location>
        <begin position="118"/>
        <end position="160"/>
    </location>
</feature>
<dbReference type="Proteomes" id="UP000694391">
    <property type="component" value="Unplaced"/>
</dbReference>
<dbReference type="InterPro" id="IPR029307">
    <property type="entry name" value="INT_SG_DDX_CT_C"/>
</dbReference>
<proteinExistence type="predicted"/>
<organism evidence="3 4">
    <name type="scientific">Canis lupus dingo</name>
    <name type="common">dingo</name>
    <dbReference type="NCBI Taxonomy" id="286419"/>
    <lineage>
        <taxon>Eukaryota</taxon>
        <taxon>Metazoa</taxon>
        <taxon>Chordata</taxon>
        <taxon>Craniata</taxon>
        <taxon>Vertebrata</taxon>
        <taxon>Euteleostomi</taxon>
        <taxon>Mammalia</taxon>
        <taxon>Eutheria</taxon>
        <taxon>Laurasiatheria</taxon>
        <taxon>Carnivora</taxon>
        <taxon>Caniformia</taxon>
        <taxon>Canidae</taxon>
        <taxon>Canis</taxon>
    </lineage>
</organism>
<dbReference type="GeneTree" id="ENSGT00390000016655"/>
<reference evidence="3" key="1">
    <citation type="submission" date="2025-08" db="UniProtKB">
        <authorList>
            <consortium name="Ensembl"/>
        </authorList>
    </citation>
    <scope>IDENTIFICATION</scope>
</reference>
<name>A0A8C0JG14_CANLU</name>
<reference evidence="3" key="2">
    <citation type="submission" date="2025-09" db="UniProtKB">
        <authorList>
            <consortium name="Ensembl"/>
        </authorList>
    </citation>
    <scope>IDENTIFICATION</scope>
</reference>
<dbReference type="AlphaFoldDB" id="A0A8C0JG14"/>
<evidence type="ECO:0000256" key="1">
    <source>
        <dbReference type="SAM" id="MobiDB-lite"/>
    </source>
</evidence>
<accession>A0A8C0JG14</accession>
<evidence type="ECO:0000313" key="4">
    <source>
        <dbReference type="Proteomes" id="UP000694391"/>
    </source>
</evidence>
<dbReference type="Pfam" id="PF15300">
    <property type="entry name" value="INT_SG_DDX_CT_C"/>
    <property type="match status" value="1"/>
</dbReference>
<keyword evidence="4" id="KW-1185">Reference proteome</keyword>
<protein>
    <recommendedName>
        <fullName evidence="2">INTS6/SAGE1/DDX26B/CT45 C-terminal domain-containing protein</fullName>
    </recommendedName>
</protein>
<sequence>MTDKAEEKSITPPSSKKMQRMALLSVKEEGEGASHPGGSAISLEDEFFNMSGDCILPSQVDSYSHELTNTSKGGLLHKTGSNALVRIIFTSCLSADDFKVAAMSASDVPDKLPIPMVINMEIKEQLKKEIREFGGQHEKILKLLEGVQGPPELQRKFVESSSMFPSRLSGLLGERWGWAFFGVSQTLVFTQSSCHLQLCRLILSESHQFLQAQGSYCSHLSLRRTLTLNCHCFYLLDCPLPCKCFVFLLCKWYFSLHFLFKIFK</sequence>